<organism evidence="1 2">
    <name type="scientific">Mucilaginibacter ginkgonis</name>
    <dbReference type="NCBI Taxonomy" id="2682091"/>
    <lineage>
        <taxon>Bacteria</taxon>
        <taxon>Pseudomonadati</taxon>
        <taxon>Bacteroidota</taxon>
        <taxon>Sphingobacteriia</taxon>
        <taxon>Sphingobacteriales</taxon>
        <taxon>Sphingobacteriaceae</taxon>
        <taxon>Mucilaginibacter</taxon>
    </lineage>
</organism>
<reference evidence="1 2" key="1">
    <citation type="submission" date="2020-12" db="EMBL/GenBank/DDBJ databases">
        <title>HMF7856_wgs.fasta genome submission.</title>
        <authorList>
            <person name="Kang H."/>
            <person name="Kim H."/>
            <person name="Joh K."/>
        </authorList>
    </citation>
    <scope>NUCLEOTIDE SEQUENCE [LARGE SCALE GENOMIC DNA]</scope>
    <source>
        <strain evidence="1 2">HMF7856</strain>
    </source>
</reference>
<accession>A0A6I4I2R2</accession>
<proteinExistence type="predicted"/>
<dbReference type="KEGG" id="mgik:GO620_012770"/>
<dbReference type="Proteomes" id="UP000429232">
    <property type="component" value="Chromosome"/>
</dbReference>
<dbReference type="RefSeq" id="WP_157525763.1">
    <property type="nucleotide sequence ID" value="NZ_CP066775.1"/>
</dbReference>
<evidence type="ECO:0000313" key="2">
    <source>
        <dbReference type="Proteomes" id="UP000429232"/>
    </source>
</evidence>
<dbReference type="AlphaFoldDB" id="A0A6I4I2R2"/>
<protein>
    <submittedName>
        <fullName evidence="1">Uncharacterized protein</fullName>
    </submittedName>
</protein>
<evidence type="ECO:0000313" key="1">
    <source>
        <dbReference type="EMBL" id="QQL49046.1"/>
    </source>
</evidence>
<sequence length="165" mass="18453">MNSIEEKLWDYIDGTCSADEHAAIARLIETDATYREKYEELIAFNVDMAGLDLEEPSMGFTFKVMEAVKQETVAVPLKAGINKNVIRGLVGIFIALIVSLIIYAFLNINWSAGGNGAYELPKVSLPALSKPEGHFIMQAFVFVDAVLLLFFADLYLRRQRMAKQL</sequence>
<dbReference type="EMBL" id="CP066775">
    <property type="protein sequence ID" value="QQL49046.1"/>
    <property type="molecule type" value="Genomic_DNA"/>
</dbReference>
<gene>
    <name evidence="1" type="ORF">GO620_012770</name>
</gene>
<name>A0A6I4I2R2_9SPHI</name>
<keyword evidence="2" id="KW-1185">Reference proteome</keyword>